<protein>
    <submittedName>
        <fullName evidence="2">Uncharacterized protein</fullName>
    </submittedName>
</protein>
<reference evidence="2 3" key="1">
    <citation type="journal article" date="2012" name="Genome Biol.">
        <title>Genome and low-iron response of an oceanic diatom adapted to chronic iron limitation.</title>
        <authorList>
            <person name="Lommer M."/>
            <person name="Specht M."/>
            <person name="Roy A.S."/>
            <person name="Kraemer L."/>
            <person name="Andreson R."/>
            <person name="Gutowska M.A."/>
            <person name="Wolf J."/>
            <person name="Bergner S.V."/>
            <person name="Schilhabel M.B."/>
            <person name="Klostermeier U.C."/>
            <person name="Beiko R.G."/>
            <person name="Rosenstiel P."/>
            <person name="Hippler M."/>
            <person name="Laroche J."/>
        </authorList>
    </citation>
    <scope>NUCLEOTIDE SEQUENCE [LARGE SCALE GENOMIC DNA]</scope>
    <source>
        <strain evidence="2 3">CCMP1005</strain>
    </source>
</reference>
<evidence type="ECO:0000313" key="2">
    <source>
        <dbReference type="EMBL" id="EJK64515.1"/>
    </source>
</evidence>
<accession>K0SGL0</accession>
<evidence type="ECO:0000256" key="1">
    <source>
        <dbReference type="SAM" id="MobiDB-lite"/>
    </source>
</evidence>
<dbReference type="EMBL" id="AGNL01017171">
    <property type="protein sequence ID" value="EJK64515.1"/>
    <property type="molecule type" value="Genomic_DNA"/>
</dbReference>
<organism evidence="2 3">
    <name type="scientific">Thalassiosira oceanica</name>
    <name type="common">Marine diatom</name>
    <dbReference type="NCBI Taxonomy" id="159749"/>
    <lineage>
        <taxon>Eukaryota</taxon>
        <taxon>Sar</taxon>
        <taxon>Stramenopiles</taxon>
        <taxon>Ochrophyta</taxon>
        <taxon>Bacillariophyta</taxon>
        <taxon>Coscinodiscophyceae</taxon>
        <taxon>Thalassiosirophycidae</taxon>
        <taxon>Thalassiosirales</taxon>
        <taxon>Thalassiosiraceae</taxon>
        <taxon>Thalassiosira</taxon>
    </lineage>
</organism>
<dbReference type="AlphaFoldDB" id="K0SGL0"/>
<gene>
    <name evidence="2" type="ORF">THAOC_14742</name>
</gene>
<dbReference type="Proteomes" id="UP000266841">
    <property type="component" value="Unassembled WGS sequence"/>
</dbReference>
<proteinExistence type="predicted"/>
<feature type="region of interest" description="Disordered" evidence="1">
    <location>
        <begin position="91"/>
        <end position="118"/>
    </location>
</feature>
<name>K0SGL0_THAOC</name>
<feature type="compositionally biased region" description="Polar residues" evidence="1">
    <location>
        <begin position="10"/>
        <end position="25"/>
    </location>
</feature>
<feature type="region of interest" description="Disordered" evidence="1">
    <location>
        <begin position="1"/>
        <end position="25"/>
    </location>
</feature>
<comment type="caution">
    <text evidence="2">The sequence shown here is derived from an EMBL/GenBank/DDBJ whole genome shotgun (WGS) entry which is preliminary data.</text>
</comment>
<feature type="non-terminal residue" evidence="2">
    <location>
        <position position="118"/>
    </location>
</feature>
<feature type="region of interest" description="Disordered" evidence="1">
    <location>
        <begin position="51"/>
        <end position="78"/>
    </location>
</feature>
<evidence type="ECO:0000313" key="3">
    <source>
        <dbReference type="Proteomes" id="UP000266841"/>
    </source>
</evidence>
<feature type="compositionally biased region" description="Basic residues" evidence="1">
    <location>
        <begin position="104"/>
        <end position="118"/>
    </location>
</feature>
<keyword evidence="3" id="KW-1185">Reference proteome</keyword>
<sequence>MAMGKGTPRSYRQWQQSPTMTTTVPNEIYITSPNDCGSTANADFEDSCLSCDYRPDDDSGAGADGGDNDGRGREEFAPLPPSLETLLLVAGLTSEPSRETPATLRRRQGTRKRRKVTE</sequence>